<gene>
    <name evidence="3" type="ORF">LX32DRAFT_634195</name>
</gene>
<proteinExistence type="predicted"/>
<keyword evidence="2" id="KW-1133">Transmembrane helix</keyword>
<feature type="region of interest" description="Disordered" evidence="1">
    <location>
        <begin position="72"/>
        <end position="106"/>
    </location>
</feature>
<comment type="caution">
    <text evidence="3">The sequence shown here is derived from an EMBL/GenBank/DDBJ whole genome shotgun (WGS) entry which is preliminary data.</text>
</comment>
<accession>A0AAD9M628</accession>
<keyword evidence="4" id="KW-1185">Reference proteome</keyword>
<keyword evidence="2" id="KW-0812">Transmembrane</keyword>
<evidence type="ECO:0000256" key="2">
    <source>
        <dbReference type="SAM" id="Phobius"/>
    </source>
</evidence>
<name>A0AAD9M628_9PEZI</name>
<dbReference type="Proteomes" id="UP001232148">
    <property type="component" value="Unassembled WGS sequence"/>
</dbReference>
<protein>
    <submittedName>
        <fullName evidence="3">Uncharacterized protein</fullName>
    </submittedName>
</protein>
<feature type="compositionally biased region" description="Polar residues" evidence="1">
    <location>
        <begin position="95"/>
        <end position="106"/>
    </location>
</feature>
<evidence type="ECO:0000313" key="4">
    <source>
        <dbReference type="Proteomes" id="UP001232148"/>
    </source>
</evidence>
<evidence type="ECO:0000256" key="1">
    <source>
        <dbReference type="SAM" id="MobiDB-lite"/>
    </source>
</evidence>
<keyword evidence="2" id="KW-0472">Membrane</keyword>
<reference evidence="3" key="1">
    <citation type="submission" date="2021-06" db="EMBL/GenBank/DDBJ databases">
        <title>Comparative genomics, transcriptomics and evolutionary studies reveal genomic signatures of adaptation to plant cell wall in hemibiotrophic fungi.</title>
        <authorList>
            <consortium name="DOE Joint Genome Institute"/>
            <person name="Baroncelli R."/>
            <person name="Diaz J.F."/>
            <person name="Benocci T."/>
            <person name="Peng M."/>
            <person name="Battaglia E."/>
            <person name="Haridas S."/>
            <person name="Andreopoulos W."/>
            <person name="Labutti K."/>
            <person name="Pangilinan J."/>
            <person name="Floch G.L."/>
            <person name="Makela M.R."/>
            <person name="Henrissat B."/>
            <person name="Grigoriev I.V."/>
            <person name="Crouch J.A."/>
            <person name="De Vries R.P."/>
            <person name="Sukno S.A."/>
            <person name="Thon M.R."/>
        </authorList>
    </citation>
    <scope>NUCLEOTIDE SEQUENCE</scope>
    <source>
        <strain evidence="3">MAFF235873</strain>
    </source>
</reference>
<dbReference type="EMBL" id="MU842813">
    <property type="protein sequence ID" value="KAK2034709.1"/>
    <property type="molecule type" value="Genomic_DNA"/>
</dbReference>
<evidence type="ECO:0000313" key="3">
    <source>
        <dbReference type="EMBL" id="KAK2034709.1"/>
    </source>
</evidence>
<sequence>MDSIHGAIPAIGRGLLQTHDALIVCTSRGGRKSSPSPPFLPPAAAIPTCIGSVACLPACAVTVSVVKRKESHAASRRWARLGHAGGSAFPPASPRGTSESPSGDRG</sequence>
<organism evidence="3 4">
    <name type="scientific">Colletotrichum zoysiae</name>
    <dbReference type="NCBI Taxonomy" id="1216348"/>
    <lineage>
        <taxon>Eukaryota</taxon>
        <taxon>Fungi</taxon>
        <taxon>Dikarya</taxon>
        <taxon>Ascomycota</taxon>
        <taxon>Pezizomycotina</taxon>
        <taxon>Sordariomycetes</taxon>
        <taxon>Hypocreomycetidae</taxon>
        <taxon>Glomerellales</taxon>
        <taxon>Glomerellaceae</taxon>
        <taxon>Colletotrichum</taxon>
        <taxon>Colletotrichum graminicola species complex</taxon>
    </lineage>
</organism>
<dbReference type="AlphaFoldDB" id="A0AAD9M628"/>
<feature type="transmembrane region" description="Helical" evidence="2">
    <location>
        <begin position="44"/>
        <end position="66"/>
    </location>
</feature>